<feature type="domain" description="Flagellin N-terminal" evidence="6">
    <location>
        <begin position="5"/>
        <end position="141"/>
    </location>
</feature>
<keyword evidence="7" id="KW-0282">Flagellum</keyword>
<dbReference type="Gene3D" id="1.20.1330.10">
    <property type="entry name" value="f41 fragment of flagellin, N-terminal domain"/>
    <property type="match status" value="1"/>
</dbReference>
<keyword evidence="4" id="KW-0964">Secreted</keyword>
<evidence type="ECO:0000256" key="2">
    <source>
        <dbReference type="ARBA" id="ARBA00004613"/>
    </source>
</evidence>
<dbReference type="AlphaFoldDB" id="A0AAJ1K2L7"/>
<proteinExistence type="inferred from homology"/>
<dbReference type="InterPro" id="IPR001492">
    <property type="entry name" value="Flagellin"/>
</dbReference>
<dbReference type="PRINTS" id="PR00207">
    <property type="entry name" value="FLAGELLIN"/>
</dbReference>
<dbReference type="SUPFAM" id="SSF64518">
    <property type="entry name" value="Phase 1 flagellin"/>
    <property type="match status" value="1"/>
</dbReference>
<evidence type="ECO:0000256" key="4">
    <source>
        <dbReference type="ARBA" id="ARBA00022525"/>
    </source>
</evidence>
<evidence type="ECO:0000256" key="5">
    <source>
        <dbReference type="ARBA" id="ARBA00023143"/>
    </source>
</evidence>
<dbReference type="EMBL" id="JAKIHV010000089">
    <property type="protein sequence ID" value="MDE9626848.1"/>
    <property type="molecule type" value="Genomic_DNA"/>
</dbReference>
<gene>
    <name evidence="7" type="ORF">L2102_26560</name>
</gene>
<comment type="similarity">
    <text evidence="3">Belongs to the bacterial flagellin family.</text>
</comment>
<feature type="non-terminal residue" evidence="7">
    <location>
        <position position="183"/>
    </location>
</feature>
<dbReference type="PANTHER" id="PTHR42792">
    <property type="entry name" value="FLAGELLIN"/>
    <property type="match status" value="1"/>
</dbReference>
<dbReference type="GO" id="GO:0009288">
    <property type="term" value="C:bacterial-type flagellum"/>
    <property type="evidence" value="ECO:0007669"/>
    <property type="project" value="UniProtKB-SubCell"/>
</dbReference>
<keyword evidence="5" id="KW-0975">Bacterial flagellum</keyword>
<dbReference type="Proteomes" id="UP001147046">
    <property type="component" value="Unassembled WGS sequence"/>
</dbReference>
<keyword evidence="7" id="KW-0966">Cell projection</keyword>
<evidence type="ECO:0000256" key="3">
    <source>
        <dbReference type="ARBA" id="ARBA00005709"/>
    </source>
</evidence>
<evidence type="ECO:0000313" key="7">
    <source>
        <dbReference type="EMBL" id="MDE9626848.1"/>
    </source>
</evidence>
<comment type="caution">
    <text evidence="7">The sequence shown here is derived from an EMBL/GenBank/DDBJ whole genome shotgun (WGS) entry which is preliminary data.</text>
</comment>
<keyword evidence="7" id="KW-0969">Cilium</keyword>
<evidence type="ECO:0000256" key="1">
    <source>
        <dbReference type="ARBA" id="ARBA00004365"/>
    </source>
</evidence>
<dbReference type="GO" id="GO:0005576">
    <property type="term" value="C:extracellular region"/>
    <property type="evidence" value="ECO:0007669"/>
    <property type="project" value="UniProtKB-SubCell"/>
</dbReference>
<sequence>MMAVINTNSLSLMTQTNLNKSQSSLGTAIERLSSGLRINSAKDDAAGQAIANRFTSNINGLTVAARNANDGISLSQTAEGALSEINNNLQRVRDLTVQAQNSSNSASDIDSIQSEVNQRMEEINRVTKQTDFNGIKVLDNREATAQSYDFQVGSKDGEQISINIGSSAGWNLATAGAGGTSGT</sequence>
<comment type="subcellular location">
    <subcellularLocation>
        <location evidence="1">Bacterial flagellum</location>
    </subcellularLocation>
    <subcellularLocation>
        <location evidence="2">Secreted</location>
    </subcellularLocation>
</comment>
<protein>
    <submittedName>
        <fullName evidence="7">Flagellin FliC</fullName>
    </submittedName>
</protein>
<evidence type="ECO:0000259" key="6">
    <source>
        <dbReference type="Pfam" id="PF00669"/>
    </source>
</evidence>
<dbReference type="Pfam" id="PF00669">
    <property type="entry name" value="Flagellin_N"/>
    <property type="match status" value="1"/>
</dbReference>
<name>A0AAJ1K2L7_9ENTR</name>
<accession>A0AAJ1K2L7</accession>
<evidence type="ECO:0000313" key="8">
    <source>
        <dbReference type="Proteomes" id="UP001147046"/>
    </source>
</evidence>
<reference evidence="7" key="1">
    <citation type="submission" date="2022-01" db="EMBL/GenBank/DDBJ databases">
        <title>Genetic Characterization of Carbapenem-resistant Citrobacter spp. from China: a multicenter study.</title>
        <authorList>
            <person name="Ye L."/>
        </authorList>
    </citation>
    <scope>NUCLEOTIDE SEQUENCE</scope>
    <source>
        <strain evidence="7">IR5464</strain>
    </source>
</reference>
<dbReference type="GO" id="GO:0005198">
    <property type="term" value="F:structural molecule activity"/>
    <property type="evidence" value="ECO:0007669"/>
    <property type="project" value="InterPro"/>
</dbReference>
<dbReference type="Gene3D" id="6.10.280.190">
    <property type="match status" value="1"/>
</dbReference>
<organism evidence="7 8">
    <name type="scientific">Citrobacter portucalensis</name>
    <dbReference type="NCBI Taxonomy" id="1639133"/>
    <lineage>
        <taxon>Bacteria</taxon>
        <taxon>Pseudomonadati</taxon>
        <taxon>Pseudomonadota</taxon>
        <taxon>Gammaproteobacteria</taxon>
        <taxon>Enterobacterales</taxon>
        <taxon>Enterobacteriaceae</taxon>
        <taxon>Citrobacter</taxon>
        <taxon>Citrobacter freundii complex</taxon>
    </lineage>
</organism>
<dbReference type="InterPro" id="IPR001029">
    <property type="entry name" value="Flagellin_N"/>
</dbReference>
<dbReference type="PANTHER" id="PTHR42792:SF2">
    <property type="entry name" value="FLAGELLIN"/>
    <property type="match status" value="1"/>
</dbReference>